<accession>A0A1M7FDR9</accession>
<dbReference type="EMBL" id="FRBL01000006">
    <property type="protein sequence ID" value="SHM02201.1"/>
    <property type="molecule type" value="Genomic_DNA"/>
</dbReference>
<evidence type="ECO:0000313" key="2">
    <source>
        <dbReference type="Proteomes" id="UP000184420"/>
    </source>
</evidence>
<protein>
    <recommendedName>
        <fullName evidence="3">DUF1735 domain-containing protein</fullName>
    </recommendedName>
</protein>
<name>A0A1M7FDR9_9BACT</name>
<sequence length="359" mass="39818">MKQLLITGLAVVVCLISCSKKESGTTPETQPPVDTPAKSTKIYTATELTAASVAYHGSIIKGDLPGASTDADAPVLAADMATATYVAIANRYIIIPLLLTKGTAAGVNAKFEGADAYFSVDFSKPLQARVTEPVNAFSRDERQADSLLMIRIPENISNSEFKLLVAVKDAAGNVSNTVNLKVTLFNTKYDTTIRALSGRWYNSRYRASDLLQWSSSYAPVVSNTEVRCVDNKLIRGWVAGVEPYEILNNRYVLNNEYMQFDTDGSGVSEMSDSTYILSINNSTCDKPFYNVQKRVKKSYFGWYYHTVTKRFYRVDEVINGAYPTDITVFVVNATLENGNLIFTDEKGWQTEYVRLEPTH</sequence>
<organism evidence="1 2">
    <name type="scientific">Chitinophaga jiangningensis</name>
    <dbReference type="NCBI Taxonomy" id="1419482"/>
    <lineage>
        <taxon>Bacteria</taxon>
        <taxon>Pseudomonadati</taxon>
        <taxon>Bacteroidota</taxon>
        <taxon>Chitinophagia</taxon>
        <taxon>Chitinophagales</taxon>
        <taxon>Chitinophagaceae</taxon>
        <taxon>Chitinophaga</taxon>
    </lineage>
</organism>
<dbReference type="AlphaFoldDB" id="A0A1M7FDR9"/>
<proteinExistence type="predicted"/>
<dbReference type="RefSeq" id="WP_073083005.1">
    <property type="nucleotide sequence ID" value="NZ_FRBL01000006.1"/>
</dbReference>
<dbReference type="OrthoDB" id="627345at2"/>
<gene>
    <name evidence="1" type="ORF">SAMN05444266_106103</name>
</gene>
<keyword evidence="2" id="KW-1185">Reference proteome</keyword>
<reference evidence="1 2" key="1">
    <citation type="submission" date="2016-11" db="EMBL/GenBank/DDBJ databases">
        <authorList>
            <person name="Jaros S."/>
            <person name="Januszkiewicz K."/>
            <person name="Wedrychowicz H."/>
        </authorList>
    </citation>
    <scope>NUCLEOTIDE SEQUENCE [LARGE SCALE GENOMIC DNA]</scope>
    <source>
        <strain evidence="1 2">DSM 27406</strain>
    </source>
</reference>
<dbReference type="Proteomes" id="UP000184420">
    <property type="component" value="Unassembled WGS sequence"/>
</dbReference>
<evidence type="ECO:0008006" key="3">
    <source>
        <dbReference type="Google" id="ProtNLM"/>
    </source>
</evidence>
<evidence type="ECO:0000313" key="1">
    <source>
        <dbReference type="EMBL" id="SHM02201.1"/>
    </source>
</evidence>